<feature type="region of interest" description="Disordered" evidence="11">
    <location>
        <begin position="434"/>
        <end position="476"/>
    </location>
</feature>
<accession>A0A2H3DJD2</accession>
<sequence length="643" mass="71738">MENDYAYDEEEEQTQQATQSTQQPSQANPVDVNLWGILQPCNANNPRMEFSKTSPTIRIGRNPQNAFVLPGARVSNQHCEIVWDEVSNNDTASVTVVDRSTNGTFINGSKIGKGHQRLLHDGNEIAFGTVIPQGPNSKEDYRYIFRMVAGGDKLEGVYVDYQVAHELGKGAFATVVKAMSRKTGEWVAVKMIREKRPQGSTSVTTTQTQLNREINIMASLSHPNICAMKGVYYHQDGSINLVLELVEGGDLLDYITTREGLSEDVTRHIAWQLCDALAYVHSLGVTHRDLKPENVLMTKDDPPIVKVADFGLAKVVDSLTMLRTMCGTPSYLAPEVVRQENHQGYDNLVDSWSVGVIVYSMLTNTAPFIEDENQPDIRTRIAERWIHWQPLENHSREARSFIQALLETDPTKRMTMVDSRKHPWLAAYTPIHDLRNQNSSMDQGPSSTPANKETNGEAPVPPDVSMKSNGDADGEAIVSGQMDNLQLDAPTPPQNKTSIPLQGSRLERRSDVLLRAEEEGWELLQPSQEMVSREEKQRELQENEFVQVDAIEEGSSKKRPFSDLEAVDEVDEAFDEGELMDIASPRKRGRSAEEEEEEEGAPLPSKSGKGKAPPSRKKVQQQAPSEMARPTRRSARVAKPKQA</sequence>
<dbReference type="STRING" id="47427.A0A2H3DJD2"/>
<dbReference type="SMART" id="SM00240">
    <property type="entry name" value="FHA"/>
    <property type="match status" value="1"/>
</dbReference>
<evidence type="ECO:0000313" key="15">
    <source>
        <dbReference type="Proteomes" id="UP000217790"/>
    </source>
</evidence>
<feature type="region of interest" description="Disordered" evidence="11">
    <location>
        <begin position="1"/>
        <end position="27"/>
    </location>
</feature>
<feature type="compositionally biased region" description="Acidic residues" evidence="11">
    <location>
        <begin position="1"/>
        <end position="13"/>
    </location>
</feature>
<dbReference type="InterPro" id="IPR008271">
    <property type="entry name" value="Ser/Thr_kinase_AS"/>
</dbReference>
<comment type="similarity">
    <text evidence="1">Belongs to the protein kinase superfamily. CAMK Ser/Thr protein kinase family. CHEK2 subfamily.</text>
</comment>
<evidence type="ECO:0000256" key="2">
    <source>
        <dbReference type="ARBA" id="ARBA00022527"/>
    </source>
</evidence>
<dbReference type="PROSITE" id="PS50006">
    <property type="entry name" value="FHA_DOMAIN"/>
    <property type="match status" value="1"/>
</dbReference>
<feature type="binding site" evidence="8">
    <location>
        <begin position="293"/>
        <end position="294"/>
    </location>
    <ligand>
        <name>ATP</name>
        <dbReference type="ChEBI" id="CHEBI:30616"/>
    </ligand>
</feature>
<dbReference type="SUPFAM" id="SSF49879">
    <property type="entry name" value="SMAD/FHA domain"/>
    <property type="match status" value="1"/>
</dbReference>
<gene>
    <name evidence="14" type="ORF">ARMGADRAFT_964037</name>
</gene>
<dbReference type="AlphaFoldDB" id="A0A2H3DJD2"/>
<dbReference type="Gene3D" id="1.10.510.10">
    <property type="entry name" value="Transferase(Phosphotransferase) domain 1"/>
    <property type="match status" value="1"/>
</dbReference>
<feature type="binding site" evidence="8">
    <location>
        <position position="309"/>
    </location>
    <ligand>
        <name>ATP</name>
        <dbReference type="ChEBI" id="CHEBI:30616"/>
    </ligand>
</feature>
<feature type="active site" description="Proton acceptor" evidence="7">
    <location>
        <position position="289"/>
    </location>
</feature>
<feature type="binding site" evidence="8 10">
    <location>
        <position position="190"/>
    </location>
    <ligand>
        <name>ATP</name>
        <dbReference type="ChEBI" id="CHEBI:30616"/>
    </ligand>
</feature>
<evidence type="ECO:0000256" key="11">
    <source>
        <dbReference type="SAM" id="MobiDB-lite"/>
    </source>
</evidence>
<evidence type="ECO:0000256" key="5">
    <source>
        <dbReference type="ARBA" id="ARBA00022777"/>
    </source>
</evidence>
<dbReference type="Pfam" id="PF00498">
    <property type="entry name" value="FHA"/>
    <property type="match status" value="1"/>
</dbReference>
<dbReference type="PANTHER" id="PTHR24350">
    <property type="entry name" value="SERINE/THREONINE-PROTEIN KINASE IAL-RELATED"/>
    <property type="match status" value="1"/>
</dbReference>
<evidence type="ECO:0000259" key="13">
    <source>
        <dbReference type="PROSITE" id="PS50011"/>
    </source>
</evidence>
<dbReference type="FunFam" id="1.10.510.10:FF:000571">
    <property type="entry name" value="Maternal embryonic leucine zipper kinase"/>
    <property type="match status" value="1"/>
</dbReference>
<feature type="cross-link" description="Glycyl lysine isopeptide (Lys-Gly) (interchain with G-Cter in SUMO2)" evidence="9">
    <location>
        <position position="291"/>
    </location>
</feature>
<dbReference type="Proteomes" id="UP000217790">
    <property type="component" value="Unassembled WGS sequence"/>
</dbReference>
<evidence type="ECO:0000256" key="6">
    <source>
        <dbReference type="ARBA" id="ARBA00022840"/>
    </source>
</evidence>
<dbReference type="OrthoDB" id="10252171at2759"/>
<dbReference type="InParanoid" id="A0A2H3DJD2"/>
<feature type="compositionally biased region" description="Polar residues" evidence="11">
    <location>
        <begin position="436"/>
        <end position="453"/>
    </location>
</feature>
<proteinExistence type="inferred from homology"/>
<dbReference type="InterPro" id="IPR017441">
    <property type="entry name" value="Protein_kinase_ATP_BS"/>
</dbReference>
<feature type="domain" description="Protein kinase" evidence="13">
    <location>
        <begin position="161"/>
        <end position="425"/>
    </location>
</feature>
<dbReference type="Pfam" id="PF00069">
    <property type="entry name" value="Pkinase"/>
    <property type="match status" value="1"/>
</dbReference>
<evidence type="ECO:0000259" key="12">
    <source>
        <dbReference type="PROSITE" id="PS50006"/>
    </source>
</evidence>
<dbReference type="FunCoup" id="A0A2H3DJD2">
    <property type="interactions" value="569"/>
</dbReference>
<evidence type="ECO:0000256" key="4">
    <source>
        <dbReference type="ARBA" id="ARBA00022741"/>
    </source>
</evidence>
<feature type="region of interest" description="Disordered" evidence="11">
    <location>
        <begin position="485"/>
        <end position="504"/>
    </location>
</feature>
<dbReference type="InterPro" id="IPR000253">
    <property type="entry name" value="FHA_dom"/>
</dbReference>
<evidence type="ECO:0000256" key="1">
    <source>
        <dbReference type="ARBA" id="ARBA00005575"/>
    </source>
</evidence>
<keyword evidence="6 8" id="KW-0067">ATP-binding</keyword>
<feature type="region of interest" description="Disordered" evidence="11">
    <location>
        <begin position="548"/>
        <end position="643"/>
    </location>
</feature>
<feature type="domain" description="FHA" evidence="12">
    <location>
        <begin position="57"/>
        <end position="111"/>
    </location>
</feature>
<protein>
    <submittedName>
        <fullName evidence="14">Pkinase-domain-containing protein</fullName>
    </submittedName>
</protein>
<evidence type="ECO:0000313" key="14">
    <source>
        <dbReference type="EMBL" id="PBK95331.1"/>
    </source>
</evidence>
<keyword evidence="4 8" id="KW-0547">Nucleotide-binding</keyword>
<evidence type="ECO:0000256" key="9">
    <source>
        <dbReference type="PIRSR" id="PIRSR630616-3"/>
    </source>
</evidence>
<dbReference type="InterPro" id="IPR008984">
    <property type="entry name" value="SMAD_FHA_dom_sf"/>
</dbReference>
<dbReference type="GO" id="GO:0005524">
    <property type="term" value="F:ATP binding"/>
    <property type="evidence" value="ECO:0007669"/>
    <property type="project" value="UniProtKB-UniRule"/>
</dbReference>
<feature type="compositionally biased region" description="Low complexity" evidence="11">
    <location>
        <begin position="14"/>
        <end position="27"/>
    </location>
</feature>
<dbReference type="FunFam" id="3.30.200.20:FF:000042">
    <property type="entry name" value="Aurora kinase A"/>
    <property type="match status" value="1"/>
</dbReference>
<dbReference type="SUPFAM" id="SSF56112">
    <property type="entry name" value="Protein kinase-like (PK-like)"/>
    <property type="match status" value="1"/>
</dbReference>
<dbReference type="PROSITE" id="PS00108">
    <property type="entry name" value="PROTEIN_KINASE_ST"/>
    <property type="match status" value="1"/>
</dbReference>
<dbReference type="EMBL" id="KZ293652">
    <property type="protein sequence ID" value="PBK95331.1"/>
    <property type="molecule type" value="Genomic_DNA"/>
</dbReference>
<dbReference type="PROSITE" id="PS00107">
    <property type="entry name" value="PROTEIN_KINASE_ATP"/>
    <property type="match status" value="1"/>
</dbReference>
<dbReference type="Gene3D" id="2.60.200.20">
    <property type="match status" value="1"/>
</dbReference>
<reference evidence="15" key="1">
    <citation type="journal article" date="2017" name="Nat. Ecol. Evol.">
        <title>Genome expansion and lineage-specific genetic innovations in the forest pathogenic fungi Armillaria.</title>
        <authorList>
            <person name="Sipos G."/>
            <person name="Prasanna A.N."/>
            <person name="Walter M.C."/>
            <person name="O'Connor E."/>
            <person name="Balint B."/>
            <person name="Krizsan K."/>
            <person name="Kiss B."/>
            <person name="Hess J."/>
            <person name="Varga T."/>
            <person name="Slot J."/>
            <person name="Riley R."/>
            <person name="Boka B."/>
            <person name="Rigling D."/>
            <person name="Barry K."/>
            <person name="Lee J."/>
            <person name="Mihaltcheva S."/>
            <person name="LaButti K."/>
            <person name="Lipzen A."/>
            <person name="Waldron R."/>
            <person name="Moloney N.M."/>
            <person name="Sperisen C."/>
            <person name="Kredics L."/>
            <person name="Vagvoelgyi C."/>
            <person name="Patrignani A."/>
            <person name="Fitzpatrick D."/>
            <person name="Nagy I."/>
            <person name="Doyle S."/>
            <person name="Anderson J.B."/>
            <person name="Grigoriev I.V."/>
            <person name="Gueldener U."/>
            <person name="Muensterkoetter M."/>
            <person name="Nagy L.G."/>
        </authorList>
    </citation>
    <scope>NUCLEOTIDE SEQUENCE [LARGE SCALE GENOMIC DNA]</scope>
    <source>
        <strain evidence="15">Ar21-2</strain>
    </source>
</reference>
<keyword evidence="5 14" id="KW-0418">Kinase</keyword>
<evidence type="ECO:0000256" key="10">
    <source>
        <dbReference type="PROSITE-ProRule" id="PRU10141"/>
    </source>
</evidence>
<dbReference type="InterPro" id="IPR030616">
    <property type="entry name" value="Aur-like"/>
</dbReference>
<organism evidence="14 15">
    <name type="scientific">Armillaria gallica</name>
    <name type="common">Bulbous honey fungus</name>
    <name type="synonym">Armillaria bulbosa</name>
    <dbReference type="NCBI Taxonomy" id="47427"/>
    <lineage>
        <taxon>Eukaryota</taxon>
        <taxon>Fungi</taxon>
        <taxon>Dikarya</taxon>
        <taxon>Basidiomycota</taxon>
        <taxon>Agaricomycotina</taxon>
        <taxon>Agaricomycetes</taxon>
        <taxon>Agaricomycetidae</taxon>
        <taxon>Agaricales</taxon>
        <taxon>Marasmiineae</taxon>
        <taxon>Physalacriaceae</taxon>
        <taxon>Armillaria</taxon>
    </lineage>
</organism>
<name>A0A2H3DJD2_ARMGA</name>
<keyword evidence="15" id="KW-1185">Reference proteome</keyword>
<evidence type="ECO:0000256" key="7">
    <source>
        <dbReference type="PIRSR" id="PIRSR630616-1"/>
    </source>
</evidence>
<dbReference type="GO" id="GO:0004674">
    <property type="term" value="F:protein serine/threonine kinase activity"/>
    <property type="evidence" value="ECO:0007669"/>
    <property type="project" value="UniProtKB-KW"/>
</dbReference>
<dbReference type="InterPro" id="IPR000719">
    <property type="entry name" value="Prot_kinase_dom"/>
</dbReference>
<dbReference type="OMA" id="FVHDNSF"/>
<dbReference type="InterPro" id="IPR011009">
    <property type="entry name" value="Kinase-like_dom_sf"/>
</dbReference>
<keyword evidence="3" id="KW-0808">Transferase</keyword>
<evidence type="ECO:0000256" key="8">
    <source>
        <dbReference type="PIRSR" id="PIRSR630616-2"/>
    </source>
</evidence>
<feature type="compositionally biased region" description="Basic residues" evidence="11">
    <location>
        <begin position="630"/>
        <end position="643"/>
    </location>
</feature>
<feature type="compositionally biased region" description="Acidic residues" evidence="11">
    <location>
        <begin position="565"/>
        <end position="579"/>
    </location>
</feature>
<evidence type="ECO:0000256" key="3">
    <source>
        <dbReference type="ARBA" id="ARBA00022679"/>
    </source>
</evidence>
<dbReference type="SMART" id="SM00220">
    <property type="entry name" value="S_TKc"/>
    <property type="match status" value="1"/>
</dbReference>
<keyword evidence="2" id="KW-0723">Serine/threonine-protein kinase</keyword>
<dbReference type="PROSITE" id="PS50011">
    <property type="entry name" value="PROTEIN_KINASE_DOM"/>
    <property type="match status" value="1"/>
</dbReference>